<dbReference type="RefSeq" id="WP_043024686.1">
    <property type="nucleotide sequence ID" value="NZ_CEDT01000019.1"/>
</dbReference>
<dbReference type="Proteomes" id="UP000594569">
    <property type="component" value="Chromosome"/>
</dbReference>
<dbReference type="Pfam" id="PF07799">
    <property type="entry name" value="DUF1643"/>
    <property type="match status" value="1"/>
</dbReference>
<evidence type="ECO:0000313" key="2">
    <source>
        <dbReference type="Proteomes" id="UP000594569"/>
    </source>
</evidence>
<dbReference type="AlphaFoldDB" id="A0A0Z8F336"/>
<evidence type="ECO:0000313" key="1">
    <source>
        <dbReference type="EMBL" id="QPO25798.1"/>
    </source>
</evidence>
<reference evidence="1 2" key="1">
    <citation type="submission" date="2020-12" db="EMBL/GenBank/DDBJ databases">
        <title>Nonconservative transfer and diversity of a new family of integrative and conjugative elements associated with antibiotic resistance in zoonotic pathogen Streptococcus suis.</title>
        <authorList>
            <person name="Huang J."/>
        </authorList>
    </citation>
    <scope>NUCLEOTIDE SEQUENCE [LARGE SCALE GENOMIC DNA]</scope>
    <source>
        <strain evidence="1 2">YZDH1</strain>
    </source>
</reference>
<dbReference type="InterPro" id="IPR012441">
    <property type="entry name" value="DUF1643"/>
</dbReference>
<organism evidence="1 2">
    <name type="scientific">Streptococcus suis</name>
    <dbReference type="NCBI Taxonomy" id="1307"/>
    <lineage>
        <taxon>Bacteria</taxon>
        <taxon>Bacillati</taxon>
        <taxon>Bacillota</taxon>
        <taxon>Bacilli</taxon>
        <taxon>Lactobacillales</taxon>
        <taxon>Streptococcaceae</taxon>
        <taxon>Streptococcus</taxon>
    </lineage>
</organism>
<gene>
    <name evidence="1" type="ORF">I5V48_07260</name>
</gene>
<dbReference type="EMBL" id="CP065430">
    <property type="protein sequence ID" value="QPO25798.1"/>
    <property type="molecule type" value="Genomic_DNA"/>
</dbReference>
<proteinExistence type="predicted"/>
<sequence>MNDKVTKVRPAYPLGEEPNLCIPEKYNAYHRFLLGRLGTNPLVAICMNPSAANEDYSDRTINRIINASKKLGCDGWVVANVYPERATNASDLDEFNSELVDENVRIIMDFLIQNKITEVWGAWGNLVHPSLVQGRDTLLSFFKESGIRVYSFAPLTKWGQPVHPLNRSVKQNISENGKIYLTI</sequence>
<accession>A0A0Z8F336</accession>
<name>A0A0Z8F336_STRSU</name>
<protein>
    <submittedName>
        <fullName evidence="1">DUF1643 domain-containing protein</fullName>
    </submittedName>
</protein>